<sequence>MTSCLADVPEDTAVLSEHIAVAKAAQVPFFLFDITCDLIEHEDRFYADERYRLGKSKLSDVDVLANMMNKYKLAIPEWESGVEVSHGPFFDTTGFSAEESAERILSRVDAQAEHLSHSRR</sequence>
<dbReference type="AlphaFoldDB" id="A0A6A6SUE1"/>
<evidence type="ECO:0000313" key="2">
    <source>
        <dbReference type="Proteomes" id="UP000799324"/>
    </source>
</evidence>
<protein>
    <submittedName>
        <fullName evidence="1">Uncharacterized protein</fullName>
    </submittedName>
</protein>
<accession>A0A6A6SUE1</accession>
<evidence type="ECO:0000313" key="1">
    <source>
        <dbReference type="EMBL" id="KAF2651375.1"/>
    </source>
</evidence>
<gene>
    <name evidence="1" type="ORF">K491DRAFT_696501</name>
</gene>
<dbReference type="EMBL" id="MU004427">
    <property type="protein sequence ID" value="KAF2651375.1"/>
    <property type="molecule type" value="Genomic_DNA"/>
</dbReference>
<proteinExistence type="predicted"/>
<dbReference type="Proteomes" id="UP000799324">
    <property type="component" value="Unassembled WGS sequence"/>
</dbReference>
<name>A0A6A6SUE1_9PLEO</name>
<keyword evidence="2" id="KW-1185">Reference proteome</keyword>
<reference evidence="1" key="1">
    <citation type="journal article" date="2020" name="Stud. Mycol.">
        <title>101 Dothideomycetes genomes: a test case for predicting lifestyles and emergence of pathogens.</title>
        <authorList>
            <person name="Haridas S."/>
            <person name="Albert R."/>
            <person name="Binder M."/>
            <person name="Bloem J."/>
            <person name="Labutti K."/>
            <person name="Salamov A."/>
            <person name="Andreopoulos B."/>
            <person name="Baker S."/>
            <person name="Barry K."/>
            <person name="Bills G."/>
            <person name="Bluhm B."/>
            <person name="Cannon C."/>
            <person name="Castanera R."/>
            <person name="Culley D."/>
            <person name="Daum C."/>
            <person name="Ezra D."/>
            <person name="Gonzalez J."/>
            <person name="Henrissat B."/>
            <person name="Kuo A."/>
            <person name="Liang C."/>
            <person name="Lipzen A."/>
            <person name="Lutzoni F."/>
            <person name="Magnuson J."/>
            <person name="Mondo S."/>
            <person name="Nolan M."/>
            <person name="Ohm R."/>
            <person name="Pangilinan J."/>
            <person name="Park H.-J."/>
            <person name="Ramirez L."/>
            <person name="Alfaro M."/>
            <person name="Sun H."/>
            <person name="Tritt A."/>
            <person name="Yoshinaga Y."/>
            <person name="Zwiers L.-H."/>
            <person name="Turgeon B."/>
            <person name="Goodwin S."/>
            <person name="Spatafora J."/>
            <person name="Crous P."/>
            <person name="Grigoriev I."/>
        </authorList>
    </citation>
    <scope>NUCLEOTIDE SEQUENCE</scope>
    <source>
        <strain evidence="1">CBS 122681</strain>
    </source>
</reference>
<dbReference type="OrthoDB" id="5426988at2759"/>
<organism evidence="1 2">
    <name type="scientific">Lophiostoma macrostomum CBS 122681</name>
    <dbReference type="NCBI Taxonomy" id="1314788"/>
    <lineage>
        <taxon>Eukaryota</taxon>
        <taxon>Fungi</taxon>
        <taxon>Dikarya</taxon>
        <taxon>Ascomycota</taxon>
        <taxon>Pezizomycotina</taxon>
        <taxon>Dothideomycetes</taxon>
        <taxon>Pleosporomycetidae</taxon>
        <taxon>Pleosporales</taxon>
        <taxon>Lophiostomataceae</taxon>
        <taxon>Lophiostoma</taxon>
    </lineage>
</organism>